<reference evidence="3" key="1">
    <citation type="submission" date="2024-06" db="EMBL/GenBank/DDBJ databases">
        <title>Caulobacter inopinatus, sp. nov.</title>
        <authorList>
            <person name="Donachie S.P."/>
        </authorList>
    </citation>
    <scope>NUCLEOTIDE SEQUENCE</scope>
    <source>
        <strain evidence="3">73W</strain>
    </source>
</reference>
<dbReference type="RefSeq" id="WP_369059039.1">
    <property type="nucleotide sequence ID" value="NZ_CP158375.1"/>
</dbReference>
<name>A0AB39KR40_9CAUL</name>
<dbReference type="GO" id="GO:0000160">
    <property type="term" value="P:phosphorelay signal transduction system"/>
    <property type="evidence" value="ECO:0007669"/>
    <property type="project" value="UniProtKB-KW"/>
</dbReference>
<evidence type="ECO:0000256" key="1">
    <source>
        <dbReference type="ARBA" id="ARBA00023012"/>
    </source>
</evidence>
<sequence>MQDISPTVDFPYLEGFAAGDFVVIDAVLGLFCEQAQIWMALLETDGDQWIDAVHTIKGAARGIGAFPLGEACERAEAVGPAGIGAVRRALDAALLEVEAYRQGLAVRQA</sequence>
<evidence type="ECO:0000313" key="3">
    <source>
        <dbReference type="EMBL" id="XDO96185.1"/>
    </source>
</evidence>
<proteinExistence type="predicted"/>
<gene>
    <name evidence="3" type="ORF">ABOZ73_15595</name>
</gene>
<dbReference type="SUPFAM" id="SSF47226">
    <property type="entry name" value="Histidine-containing phosphotransfer domain, HPT domain"/>
    <property type="match status" value="1"/>
</dbReference>
<dbReference type="EMBL" id="CP158375">
    <property type="protein sequence ID" value="XDO96185.1"/>
    <property type="molecule type" value="Genomic_DNA"/>
</dbReference>
<dbReference type="Gene3D" id="1.20.120.160">
    <property type="entry name" value="HPT domain"/>
    <property type="match status" value="1"/>
</dbReference>
<dbReference type="InterPro" id="IPR008207">
    <property type="entry name" value="Sig_transdc_His_kin_Hpt_dom"/>
</dbReference>
<protein>
    <submittedName>
        <fullName evidence="3">Hpt domain-containing protein</fullName>
    </submittedName>
</protein>
<dbReference type="InterPro" id="IPR036641">
    <property type="entry name" value="HPT_dom_sf"/>
</dbReference>
<dbReference type="AlphaFoldDB" id="A0AB39KR40"/>
<dbReference type="GO" id="GO:0004672">
    <property type="term" value="F:protein kinase activity"/>
    <property type="evidence" value="ECO:0007669"/>
    <property type="project" value="UniProtKB-ARBA"/>
</dbReference>
<evidence type="ECO:0000259" key="2">
    <source>
        <dbReference type="Pfam" id="PF01627"/>
    </source>
</evidence>
<accession>A0AB39KR40</accession>
<feature type="domain" description="HPt" evidence="2">
    <location>
        <begin position="43"/>
        <end position="96"/>
    </location>
</feature>
<dbReference type="Pfam" id="PF01627">
    <property type="entry name" value="Hpt"/>
    <property type="match status" value="1"/>
</dbReference>
<keyword evidence="1" id="KW-0902">Two-component regulatory system</keyword>
<organism evidence="3">
    <name type="scientific">Caulobacter sp. 73W</name>
    <dbReference type="NCBI Taxonomy" id="3161137"/>
    <lineage>
        <taxon>Bacteria</taxon>
        <taxon>Pseudomonadati</taxon>
        <taxon>Pseudomonadota</taxon>
        <taxon>Alphaproteobacteria</taxon>
        <taxon>Caulobacterales</taxon>
        <taxon>Caulobacteraceae</taxon>
        <taxon>Caulobacter</taxon>
    </lineage>
</organism>